<evidence type="ECO:0000313" key="2">
    <source>
        <dbReference type="Proteomes" id="UP000198281"/>
    </source>
</evidence>
<dbReference type="AlphaFoldDB" id="A0A239KDD2"/>
<accession>A0A239KDD2</accession>
<keyword evidence="2" id="KW-1185">Reference proteome</keyword>
<dbReference type="OrthoDB" id="7573036at2"/>
<evidence type="ECO:0000313" key="1">
    <source>
        <dbReference type="EMBL" id="SNT15663.1"/>
    </source>
</evidence>
<dbReference type="EMBL" id="FZOS01000050">
    <property type="protein sequence ID" value="SNT15663.1"/>
    <property type="molecule type" value="Genomic_DNA"/>
</dbReference>
<organism evidence="1 2">
    <name type="scientific">Edaphosphingomonas laterariae</name>
    <dbReference type="NCBI Taxonomy" id="861865"/>
    <lineage>
        <taxon>Bacteria</taxon>
        <taxon>Pseudomonadati</taxon>
        <taxon>Pseudomonadota</taxon>
        <taxon>Alphaproteobacteria</taxon>
        <taxon>Sphingomonadales</taxon>
        <taxon>Rhizorhabdaceae</taxon>
        <taxon>Edaphosphingomonas</taxon>
    </lineage>
</organism>
<dbReference type="RefSeq" id="WP_089221306.1">
    <property type="nucleotide sequence ID" value="NZ_FZOS01000050.1"/>
</dbReference>
<name>A0A239KDD2_9SPHN</name>
<reference evidence="2" key="1">
    <citation type="submission" date="2017-06" db="EMBL/GenBank/DDBJ databases">
        <authorList>
            <person name="Varghese N."/>
            <person name="Submissions S."/>
        </authorList>
    </citation>
    <scope>NUCLEOTIDE SEQUENCE [LARGE SCALE GENOMIC DNA]</scope>
    <source>
        <strain evidence="2">LNB2</strain>
    </source>
</reference>
<dbReference type="Proteomes" id="UP000198281">
    <property type="component" value="Unassembled WGS sequence"/>
</dbReference>
<proteinExistence type="predicted"/>
<dbReference type="Pfam" id="PF20901">
    <property type="entry name" value="Sf6_terminase"/>
    <property type="match status" value="1"/>
</dbReference>
<gene>
    <name evidence="1" type="ORF">SAMN06295912_1504</name>
</gene>
<protein>
    <submittedName>
        <fullName evidence="1">Uncharacterized protein</fullName>
    </submittedName>
</protein>
<dbReference type="InterPro" id="IPR048683">
    <property type="entry name" value="Sf6_terminase"/>
</dbReference>
<dbReference type="Gene3D" id="1.10.10.60">
    <property type="entry name" value="Homeodomain-like"/>
    <property type="match status" value="1"/>
</dbReference>
<sequence length="168" mass="18789">MPKLVLNRSIEDAILEEVSDGIPLAEACRKHGVGRTTIYDRRDADKEFAERLARARELGEDAILEETLDIADDATNDWMMRTGRDDEHDEQGVGWRLNGEHVQRSKLRVETRLKLLAVWNPKKFGSKVDVTSGGEQIKSADDISTMTRLASLAASLQGRIDEPSDDAE</sequence>